<protein>
    <recommendedName>
        <fullName evidence="4">Peroxisome biogenesis protein 22</fullName>
    </recommendedName>
</protein>
<reference evidence="2" key="2">
    <citation type="submission" date="2020-08" db="EMBL/GenBank/DDBJ databases">
        <title>Plant Genome Project.</title>
        <authorList>
            <person name="Zhang R.-G."/>
        </authorList>
    </citation>
    <scope>NUCLEOTIDE SEQUENCE</scope>
    <source>
        <strain evidence="2">Huo1</strain>
        <tissue evidence="2">Leaf</tissue>
    </source>
</reference>
<name>A0A8X8W3E1_SALSN</name>
<dbReference type="InterPro" id="IPR037485">
    <property type="entry name" value="PEX22"/>
</dbReference>
<keyword evidence="3" id="KW-1185">Reference proteome</keyword>
<evidence type="ECO:0000256" key="1">
    <source>
        <dbReference type="SAM" id="MobiDB-lite"/>
    </source>
</evidence>
<dbReference type="Proteomes" id="UP000298416">
    <property type="component" value="Unassembled WGS sequence"/>
</dbReference>
<reference evidence="2" key="1">
    <citation type="submission" date="2018-01" db="EMBL/GenBank/DDBJ databases">
        <authorList>
            <person name="Mao J.F."/>
        </authorList>
    </citation>
    <scope>NUCLEOTIDE SEQUENCE</scope>
    <source>
        <strain evidence="2">Huo1</strain>
        <tissue evidence="2">Leaf</tissue>
    </source>
</reference>
<feature type="compositionally biased region" description="Polar residues" evidence="1">
    <location>
        <begin position="63"/>
        <end position="79"/>
    </location>
</feature>
<dbReference type="PANTHER" id="PTHR34126:SF1">
    <property type="entry name" value="PEROXISOME BIOGENESIS PROTEIN 22"/>
    <property type="match status" value="1"/>
</dbReference>
<dbReference type="PANTHER" id="PTHR34126">
    <property type="entry name" value="PEROXISOME BIOGENESIS PROTEIN 22"/>
    <property type="match status" value="1"/>
</dbReference>
<gene>
    <name evidence="2" type="ORF">SASPL_152183</name>
</gene>
<proteinExistence type="predicted"/>
<comment type="caution">
    <text evidence="2">The sequence shown here is derived from an EMBL/GenBank/DDBJ whole genome shotgun (WGS) entry which is preliminary data.</text>
</comment>
<dbReference type="AlphaFoldDB" id="A0A8X8W3E1"/>
<evidence type="ECO:0000313" key="3">
    <source>
        <dbReference type="Proteomes" id="UP000298416"/>
    </source>
</evidence>
<organism evidence="2">
    <name type="scientific">Salvia splendens</name>
    <name type="common">Scarlet sage</name>
    <dbReference type="NCBI Taxonomy" id="180675"/>
    <lineage>
        <taxon>Eukaryota</taxon>
        <taxon>Viridiplantae</taxon>
        <taxon>Streptophyta</taxon>
        <taxon>Embryophyta</taxon>
        <taxon>Tracheophyta</taxon>
        <taxon>Spermatophyta</taxon>
        <taxon>Magnoliopsida</taxon>
        <taxon>eudicotyledons</taxon>
        <taxon>Gunneridae</taxon>
        <taxon>Pentapetalae</taxon>
        <taxon>asterids</taxon>
        <taxon>lamiids</taxon>
        <taxon>Lamiales</taxon>
        <taxon>Lamiaceae</taxon>
        <taxon>Nepetoideae</taxon>
        <taxon>Mentheae</taxon>
        <taxon>Salviinae</taxon>
        <taxon>Salvia</taxon>
        <taxon>Salvia subgen. Calosphace</taxon>
        <taxon>core Calosphace</taxon>
    </lineage>
</organism>
<evidence type="ECO:0000313" key="2">
    <source>
        <dbReference type="EMBL" id="KAG6387001.1"/>
    </source>
</evidence>
<dbReference type="GO" id="GO:0007031">
    <property type="term" value="P:peroxisome organization"/>
    <property type="evidence" value="ECO:0007669"/>
    <property type="project" value="InterPro"/>
</dbReference>
<evidence type="ECO:0008006" key="4">
    <source>
        <dbReference type="Google" id="ProtNLM"/>
    </source>
</evidence>
<feature type="region of interest" description="Disordered" evidence="1">
    <location>
        <begin position="55"/>
        <end position="79"/>
    </location>
</feature>
<sequence length="305" mass="34027">MADNAQDDLLQLIKRVGAFLSLKFPRDLDSRSVGAIAGLAFALVFTWRLLRAPSEPQRRQSKRQAPSASSSGVRSAETVNVSSQGAINLAEDSRTQNAIDEFFQPVKPTLGQIVRQRLSEGRKVTCRLLGVILEENTPEELQKQATVRSSVLEVLLEITKFCDLYLMERVLDDESEVKHPKKVLEALKDAGFFTSGGLVKDKVIVCWKNNHLKVSVENLLCGKFVSLHAALTELSLQVLFCGTENGRTSFVRQLEPDWHIDSNPEITTQLARFIKYQLHVSSVKLERPASNVFTAPSLEQFFGCV</sequence>
<accession>A0A8X8W3E1</accession>
<dbReference type="Pfam" id="PF22978">
    <property type="entry name" value="HAD_Pex22"/>
    <property type="match status" value="2"/>
</dbReference>
<dbReference type="EMBL" id="PNBA02000021">
    <property type="protein sequence ID" value="KAG6387001.1"/>
    <property type="molecule type" value="Genomic_DNA"/>
</dbReference>